<dbReference type="InterPro" id="IPR010929">
    <property type="entry name" value="PDR_CDR_ABC"/>
</dbReference>
<dbReference type="SMART" id="SM00382">
    <property type="entry name" value="AAA"/>
    <property type="match status" value="2"/>
</dbReference>
<evidence type="ECO:0000256" key="5">
    <source>
        <dbReference type="ARBA" id="ARBA00022741"/>
    </source>
</evidence>
<dbReference type="Pfam" id="PF19055">
    <property type="entry name" value="ABC2_membrane_7"/>
    <property type="match status" value="1"/>
</dbReference>
<evidence type="ECO:0000256" key="10">
    <source>
        <dbReference type="SAM" id="Phobius"/>
    </source>
</evidence>
<feature type="transmembrane region" description="Helical" evidence="10">
    <location>
        <begin position="1272"/>
        <end position="1294"/>
    </location>
</feature>
<dbReference type="InterPro" id="IPR003593">
    <property type="entry name" value="AAA+_ATPase"/>
</dbReference>
<evidence type="ECO:0000256" key="2">
    <source>
        <dbReference type="ARBA" id="ARBA00006012"/>
    </source>
</evidence>
<feature type="domain" description="ABC transporter" evidence="11">
    <location>
        <begin position="823"/>
        <end position="1066"/>
    </location>
</feature>
<feature type="transmembrane region" description="Helical" evidence="10">
    <location>
        <begin position="499"/>
        <end position="518"/>
    </location>
</feature>
<dbReference type="GO" id="GO:0016020">
    <property type="term" value="C:membrane"/>
    <property type="evidence" value="ECO:0007669"/>
    <property type="project" value="UniProtKB-SubCell"/>
</dbReference>
<protein>
    <submittedName>
        <fullName evidence="12">ATP-binding cassette transporter snq2</fullName>
    </submittedName>
</protein>
<reference evidence="12" key="1">
    <citation type="journal article" date="2023" name="PhytoFront">
        <title>Draft Genome Resources of Seven Strains of Tilletia horrida, Causal Agent of Kernel Smut of Rice.</title>
        <authorList>
            <person name="Khanal S."/>
            <person name="Antony Babu S."/>
            <person name="Zhou X.G."/>
        </authorList>
    </citation>
    <scope>NUCLEOTIDE SEQUENCE</scope>
    <source>
        <strain evidence="12">TX3</strain>
    </source>
</reference>
<proteinExistence type="inferred from homology"/>
<feature type="transmembrane region" description="Helical" evidence="10">
    <location>
        <begin position="1187"/>
        <end position="1207"/>
    </location>
</feature>
<comment type="similarity">
    <text evidence="2">Belongs to the ABC transporter superfamily. ABCG family. PDR (TC 3.A.1.205) subfamily.</text>
</comment>
<feature type="transmembrane region" description="Helical" evidence="10">
    <location>
        <begin position="612"/>
        <end position="636"/>
    </location>
</feature>
<dbReference type="InterPro" id="IPR043926">
    <property type="entry name" value="ABCG_dom"/>
</dbReference>
<keyword evidence="5" id="KW-0547">Nucleotide-binding</keyword>
<keyword evidence="7 10" id="KW-1133">Transmembrane helix</keyword>
<feature type="compositionally biased region" description="Pro residues" evidence="9">
    <location>
        <begin position="1"/>
        <end position="16"/>
    </location>
</feature>
<dbReference type="InterPro" id="IPR034001">
    <property type="entry name" value="ABCG_PDR_1"/>
</dbReference>
<feature type="compositionally biased region" description="Polar residues" evidence="9">
    <location>
        <begin position="20"/>
        <end position="34"/>
    </location>
</feature>
<dbReference type="GO" id="GO:0016887">
    <property type="term" value="F:ATP hydrolysis activity"/>
    <property type="evidence" value="ECO:0007669"/>
    <property type="project" value="InterPro"/>
</dbReference>
<evidence type="ECO:0000313" key="12">
    <source>
        <dbReference type="EMBL" id="KAK0537618.1"/>
    </source>
</evidence>
<keyword evidence="8 10" id="KW-0472">Membrane</keyword>
<comment type="caution">
    <text evidence="12">The sequence shown here is derived from an EMBL/GenBank/DDBJ whole genome shotgun (WGS) entry which is preliminary data.</text>
</comment>
<feature type="region of interest" description="Disordered" evidence="9">
    <location>
        <begin position="792"/>
        <end position="815"/>
    </location>
</feature>
<dbReference type="InterPro" id="IPR013525">
    <property type="entry name" value="ABC2_TM"/>
</dbReference>
<sequence length="1451" mass="160178">MSAPHEGPPTYSPPSPSTTQDGPSSSQDVASPPSQKHEPAQTGINVESALTQFTELSRRLTQQGQNADQDIEKNVPFDLFDFLRGVGEEAESVGIKPKLVGVTWNNLAVRGVAASTLKIPTIPDMFKEVVVAPFVALAKRLRTARDGNSSRYLLQGFSGVAKPYQMTLVIGRPGSGCSTFLKLIANQRQGYLGVEGDVKYAGLDAKDFAKHYPGELCYSAEDDIHYDTLTVKQTLDFALSLKVPGTRLPRWADPKTFRAEVLKTLLSALNISHTANTKVGGPHIRGVSGGERKRVSIAEMFATRAAVLSWDNSTRGLDASTALDFAKSLRICCDLLDLTLFASFYQAGEGIYDLFDKVLVVDSGRCVYYGPTTEARGYMLSLGFEDLPRQTTADYLSGCTDPNERRLTESGYRFSTSNPPTPQTLEQAYKESDIYKREMQAKAEYEAELNQTKAVDVFRQAVRQDKNKGVRPQSRYTVSYFSQIWRLIIRQIQILSGDWFDIAFGLFASVVLGCVTGSTFKSLPETAEGGFTRGGVLFLTLLFNALVAFTELPTQMGQKPILYKHQSYCFFRPSALSVAQLFADIPFSFPRVLLFVICAYFIAGLRGDAGAFFTFFLIVYTLFLTLVCCFKIFAAICKTYDVAARMATLTIVAMVLFAGYMQPRDQMKRFLFWITYINPVYWAFEAAMINEFKGLNLQCTGHYITPRGPGFQDAVGPFQTCTLPGAVPGQQFVRGVDYIQAAFGFPSGDLWKCVGICLGYFVGTVIIGALAVEILDQDQAVTSFSVSKKPNKEEAELNRRLHDRSANGQTDSEKAIDVRSQPFTWESLTYTVPVKGGTRQLLDHIDGFCEPGTLTALMGASGAGKTTLLDVLANRKSIGVISGERLISGQPIDGSFQRGCGYAEQQDIHEGTSTVREALRFSAYLRQDAQVSKEEKDAYVEDIIELLEMQDIADAMVGTPEGLGLDVGDRKRLTIGVELAAKPDLLLFLDEPTSGLDGQTAYNVVRFLKKLAAAGQAILCTIHQPNSLLFENFDRLLLLQRGGSCVYFGPVGNDSVHIRQYFAERGADCPDNVNPAEFMLDAVGAGLRPRIGDRDWAELYKESELYQENLRKIAEIKERCKNKGVDIKVKSSEYASSFWTQVAQVGRRALVSSWRQPDYQFTRLFEHASIALLTGLLFLRLDPNVAGIQARIFGIFMLTVVPATILIQTEPYFMVQRGIYNREQSSKMYSGIVFAIGQMAAELPFSIVCAIVYFVLFYYISGFQSDSGKAGYFFAFMLLNEVFSVTLAQCVAALSPDLYTASLANPFILLIFDLFCGVTVPKPNIPEFWRSWLYHLNPFTRLIGGLVINEMEGLSINCAPSELALFNPPTGQTCAAYASSFVNSAFGGGYLSNPNATQQCAYCPYARGDEFLVGLGLGHTKGREIGIFAAFCVSNIIILLLACRFIRYANR</sequence>
<feature type="transmembrane region" description="Helical" evidence="10">
    <location>
        <begin position="1228"/>
        <end position="1260"/>
    </location>
</feature>
<feature type="transmembrane region" description="Helical" evidence="10">
    <location>
        <begin position="642"/>
        <end position="661"/>
    </location>
</feature>
<dbReference type="InterPro" id="IPR034003">
    <property type="entry name" value="ABCG_PDR_2"/>
</dbReference>
<dbReference type="GO" id="GO:0140359">
    <property type="term" value="F:ABC-type transporter activity"/>
    <property type="evidence" value="ECO:0007669"/>
    <property type="project" value="InterPro"/>
</dbReference>
<evidence type="ECO:0000256" key="6">
    <source>
        <dbReference type="ARBA" id="ARBA00022840"/>
    </source>
</evidence>
<keyword evidence="3" id="KW-0813">Transport</keyword>
<evidence type="ECO:0000256" key="1">
    <source>
        <dbReference type="ARBA" id="ARBA00004141"/>
    </source>
</evidence>
<evidence type="ECO:0000256" key="8">
    <source>
        <dbReference type="ARBA" id="ARBA00023136"/>
    </source>
</evidence>
<dbReference type="InterPro" id="IPR003439">
    <property type="entry name" value="ABC_transporter-like_ATP-bd"/>
</dbReference>
<evidence type="ECO:0000259" key="11">
    <source>
        <dbReference type="PROSITE" id="PS50893"/>
    </source>
</evidence>
<feature type="transmembrane region" description="Helical" evidence="10">
    <location>
        <begin position="530"/>
        <end position="549"/>
    </location>
</feature>
<feature type="region of interest" description="Disordered" evidence="9">
    <location>
        <begin position="1"/>
        <end position="44"/>
    </location>
</feature>
<evidence type="ECO:0000256" key="3">
    <source>
        <dbReference type="ARBA" id="ARBA00022448"/>
    </source>
</evidence>
<dbReference type="Pfam" id="PF01061">
    <property type="entry name" value="ABC2_membrane"/>
    <property type="match status" value="2"/>
</dbReference>
<dbReference type="Gene3D" id="3.40.50.300">
    <property type="entry name" value="P-loop containing nucleotide triphosphate hydrolases"/>
    <property type="match status" value="2"/>
</dbReference>
<feature type="transmembrane region" description="Helical" evidence="10">
    <location>
        <begin position="1425"/>
        <end position="1446"/>
    </location>
</feature>
<feature type="transmembrane region" description="Helical" evidence="10">
    <location>
        <begin position="587"/>
        <end position="605"/>
    </location>
</feature>
<evidence type="ECO:0000256" key="9">
    <source>
        <dbReference type="SAM" id="MobiDB-lite"/>
    </source>
</evidence>
<gene>
    <name evidence="12" type="primary">SNQ2_4</name>
    <name evidence="12" type="ORF">OC842_001583</name>
</gene>
<dbReference type="CDD" id="cd03232">
    <property type="entry name" value="ABCG_PDR_domain2"/>
    <property type="match status" value="1"/>
</dbReference>
<dbReference type="Pfam" id="PF06422">
    <property type="entry name" value="PDR_CDR"/>
    <property type="match status" value="1"/>
</dbReference>
<keyword evidence="13" id="KW-1185">Reference proteome</keyword>
<keyword evidence="6 12" id="KW-0067">ATP-binding</keyword>
<evidence type="ECO:0000313" key="13">
    <source>
        <dbReference type="Proteomes" id="UP001176521"/>
    </source>
</evidence>
<dbReference type="InterPro" id="IPR029481">
    <property type="entry name" value="ABC_trans_N"/>
</dbReference>
<dbReference type="Pfam" id="PF00005">
    <property type="entry name" value="ABC_tran"/>
    <property type="match status" value="2"/>
</dbReference>
<dbReference type="Proteomes" id="UP001176521">
    <property type="component" value="Unassembled WGS sequence"/>
</dbReference>
<feature type="domain" description="ABC transporter" evidence="11">
    <location>
        <begin position="135"/>
        <end position="388"/>
    </location>
</feature>
<dbReference type="PROSITE" id="PS50893">
    <property type="entry name" value="ABC_TRANSPORTER_2"/>
    <property type="match status" value="2"/>
</dbReference>
<organism evidence="12 13">
    <name type="scientific">Tilletia horrida</name>
    <dbReference type="NCBI Taxonomy" id="155126"/>
    <lineage>
        <taxon>Eukaryota</taxon>
        <taxon>Fungi</taxon>
        <taxon>Dikarya</taxon>
        <taxon>Basidiomycota</taxon>
        <taxon>Ustilaginomycotina</taxon>
        <taxon>Exobasidiomycetes</taxon>
        <taxon>Tilletiales</taxon>
        <taxon>Tilletiaceae</taxon>
        <taxon>Tilletia</taxon>
    </lineage>
</organism>
<accession>A0AAN6GFE5</accession>
<dbReference type="EMBL" id="JAPDMQ010000057">
    <property type="protein sequence ID" value="KAK0537618.1"/>
    <property type="molecule type" value="Genomic_DNA"/>
</dbReference>
<dbReference type="CDD" id="cd03233">
    <property type="entry name" value="ABCG_PDR_domain1"/>
    <property type="match status" value="1"/>
</dbReference>
<name>A0AAN6GFE5_9BASI</name>
<dbReference type="SUPFAM" id="SSF52540">
    <property type="entry name" value="P-loop containing nucleoside triphosphate hydrolases"/>
    <property type="match status" value="2"/>
</dbReference>
<dbReference type="PANTHER" id="PTHR19241">
    <property type="entry name" value="ATP-BINDING CASSETTE TRANSPORTER"/>
    <property type="match status" value="1"/>
</dbReference>
<comment type="subcellular location">
    <subcellularLocation>
        <location evidence="1">Membrane</location>
        <topology evidence="1">Multi-pass membrane protein</topology>
    </subcellularLocation>
</comment>
<dbReference type="InterPro" id="IPR017871">
    <property type="entry name" value="ABC_transporter-like_CS"/>
</dbReference>
<dbReference type="FunFam" id="3.40.50.300:FF:000054">
    <property type="entry name" value="ABC multidrug transporter atrF"/>
    <property type="match status" value="1"/>
</dbReference>
<keyword evidence="4 10" id="KW-0812">Transmembrane</keyword>
<dbReference type="Pfam" id="PF14510">
    <property type="entry name" value="ABC_trans_N"/>
    <property type="match status" value="1"/>
</dbReference>
<evidence type="ECO:0000256" key="4">
    <source>
        <dbReference type="ARBA" id="ARBA00022692"/>
    </source>
</evidence>
<dbReference type="GO" id="GO:0005524">
    <property type="term" value="F:ATP binding"/>
    <property type="evidence" value="ECO:0007669"/>
    <property type="project" value="UniProtKB-KW"/>
</dbReference>
<feature type="transmembrane region" description="Helical" evidence="10">
    <location>
        <begin position="1301"/>
        <end position="1320"/>
    </location>
</feature>
<dbReference type="InterPro" id="IPR027417">
    <property type="entry name" value="P-loop_NTPase"/>
</dbReference>
<dbReference type="PROSITE" id="PS00211">
    <property type="entry name" value="ABC_TRANSPORTER_1"/>
    <property type="match status" value="1"/>
</dbReference>
<evidence type="ECO:0000256" key="7">
    <source>
        <dbReference type="ARBA" id="ARBA00022989"/>
    </source>
</evidence>